<reference evidence="1" key="1">
    <citation type="submission" date="2017-10" db="EMBL/GenBank/DDBJ databases">
        <title>Genome sequence of cellulolytic Lachnospiraceae bacterium XHS1971 isolated from hotspring sediment.</title>
        <authorList>
            <person name="Vasudevan G."/>
            <person name="Joshi A.J."/>
            <person name="Hivarkar S."/>
            <person name="Lanjekar V.B."/>
            <person name="Dhakephalkar P.K."/>
            <person name="Dagar S."/>
        </authorList>
    </citation>
    <scope>NUCLEOTIDE SEQUENCE</scope>
    <source>
        <strain evidence="1">XHS1971</strain>
    </source>
</reference>
<evidence type="ECO:0000313" key="2">
    <source>
        <dbReference type="Proteomes" id="UP000224460"/>
    </source>
</evidence>
<dbReference type="Proteomes" id="UP000224460">
    <property type="component" value="Unassembled WGS sequence"/>
</dbReference>
<name>A0AC61DD32_9FIRM</name>
<accession>A0AC61DD32</accession>
<comment type="caution">
    <text evidence="1">The sequence shown here is derived from an EMBL/GenBank/DDBJ whole genome shotgun (WGS) entry which is preliminary data.</text>
</comment>
<gene>
    <name evidence="1" type="ORF">CS063_07390</name>
</gene>
<evidence type="ECO:0000313" key="1">
    <source>
        <dbReference type="EMBL" id="PHV71145.1"/>
    </source>
</evidence>
<protein>
    <submittedName>
        <fullName evidence="1">Uncharacterized protein</fullName>
    </submittedName>
</protein>
<keyword evidence="2" id="KW-1185">Reference proteome</keyword>
<dbReference type="EMBL" id="PEDL01000005">
    <property type="protein sequence ID" value="PHV71145.1"/>
    <property type="molecule type" value="Genomic_DNA"/>
</dbReference>
<sequence length="507" mass="57007">MSIINDCLKNIRKLRLVQKIQLIVLVIISSCYVVSCGSKPQETQQVLNTPSVSKKENETMDLQKKAKEPIADVKEKNIGEYEEVERIVVEEKPYSLLPLIPERKDYIKVFRPDTTLYSYCFLTALNEDMKDSLKEEKSYAYEYFDAITLEEIITGEYRYSFGEWVENNYGNLSALDETELAKEQNFVQGFMLRLELEYAKGSFEIEGIVRPSPVQQGEKVVEEPTTENGVASTPTPSANVTQALPTISYEKNTACYADITYDGKQVSHLVTTTFPKENFYFDKGKEAHVQIGSMIEGPSVILYLSDRIEIGKTYTMEQDTGYSFVNADAVFNAGIAYGSMFGYISYDNHTIPNSLGNPLTEATVCITKWDREEGIIEGTVTLKTRIEKVYQATFKDNYLLSDHPTRNEEYLAYLNESAASEGKQVLPDNMEVPSIEGLMPTEIPCHYCSMGKETCTMCVNGTTLRWKADSYGGEGCYVEESCKKCGGVGWIKCGVCYGDGTITMIGY</sequence>
<proteinExistence type="predicted"/>
<organism evidence="1 2">
    <name type="scientific">Sporanaerobium hydrogeniformans</name>
    <dbReference type="NCBI Taxonomy" id="3072179"/>
    <lineage>
        <taxon>Bacteria</taxon>
        <taxon>Bacillati</taxon>
        <taxon>Bacillota</taxon>
        <taxon>Clostridia</taxon>
        <taxon>Lachnospirales</taxon>
        <taxon>Lachnospiraceae</taxon>
        <taxon>Sporanaerobium</taxon>
    </lineage>
</organism>